<dbReference type="PRINTS" id="PR01217">
    <property type="entry name" value="PRICHEXTENSN"/>
</dbReference>
<evidence type="ECO:0000313" key="5">
    <source>
        <dbReference type="EMBL" id="KAF7400669.1"/>
    </source>
</evidence>
<keyword evidence="1" id="KW-0378">Hydrolase</keyword>
<reference evidence="5" key="1">
    <citation type="journal article" date="2020" name="G3 (Bethesda)">
        <title>High-Quality Assemblies for Three Invasive Social Wasps from the &lt;i&gt;Vespula&lt;/i&gt; Genus.</title>
        <authorList>
            <person name="Harrop T.W.R."/>
            <person name="Guhlin J."/>
            <person name="McLaughlin G.M."/>
            <person name="Permina E."/>
            <person name="Stockwell P."/>
            <person name="Gilligan J."/>
            <person name="Le Lec M.F."/>
            <person name="Gruber M.A.M."/>
            <person name="Quinn O."/>
            <person name="Lovegrove M."/>
            <person name="Duncan E.J."/>
            <person name="Remnant E.J."/>
            <person name="Van Eeckhoven J."/>
            <person name="Graham B."/>
            <person name="Knapp R.A."/>
            <person name="Langford K.W."/>
            <person name="Kronenberg Z."/>
            <person name="Press M.O."/>
            <person name="Eacker S.M."/>
            <person name="Wilson-Rankin E.E."/>
            <person name="Purcell J."/>
            <person name="Lester P.J."/>
            <person name="Dearden P.K."/>
        </authorList>
    </citation>
    <scope>NUCLEOTIDE SEQUENCE</scope>
    <source>
        <strain evidence="5">Marl-1</strain>
    </source>
</reference>
<dbReference type="SUPFAM" id="SSF52799">
    <property type="entry name" value="(Phosphotyrosine protein) phosphatases II"/>
    <property type="match status" value="1"/>
</dbReference>
<keyword evidence="6" id="KW-1185">Reference proteome</keyword>
<keyword evidence="2" id="KW-0904">Protein phosphatase</keyword>
<feature type="compositionally biased region" description="Pro residues" evidence="3">
    <location>
        <begin position="217"/>
        <end position="229"/>
    </location>
</feature>
<feature type="compositionally biased region" description="Pro residues" evidence="3">
    <location>
        <begin position="242"/>
        <end position="353"/>
    </location>
</feature>
<feature type="region of interest" description="Disordered" evidence="3">
    <location>
        <begin position="213"/>
        <end position="357"/>
    </location>
</feature>
<dbReference type="SMART" id="SM00195">
    <property type="entry name" value="DSPc"/>
    <property type="match status" value="1"/>
</dbReference>
<name>A0A834NA68_VESVU</name>
<gene>
    <name evidence="5" type="ORF">HZH66_005853</name>
</gene>
<evidence type="ECO:0000259" key="4">
    <source>
        <dbReference type="PROSITE" id="PS50056"/>
    </source>
</evidence>
<dbReference type="PROSITE" id="PS00383">
    <property type="entry name" value="TYR_PHOSPHATASE_1"/>
    <property type="match status" value="1"/>
</dbReference>
<evidence type="ECO:0000256" key="1">
    <source>
        <dbReference type="ARBA" id="ARBA00022801"/>
    </source>
</evidence>
<proteinExistence type="predicted"/>
<dbReference type="InterPro" id="IPR051029">
    <property type="entry name" value="mRNA_Capping_Enz/RNA_Phosphat"/>
</dbReference>
<organism evidence="5 6">
    <name type="scientific">Vespula vulgaris</name>
    <name type="common">Yellow jacket</name>
    <name type="synonym">Wasp</name>
    <dbReference type="NCBI Taxonomy" id="7454"/>
    <lineage>
        <taxon>Eukaryota</taxon>
        <taxon>Metazoa</taxon>
        <taxon>Ecdysozoa</taxon>
        <taxon>Arthropoda</taxon>
        <taxon>Hexapoda</taxon>
        <taxon>Insecta</taxon>
        <taxon>Pterygota</taxon>
        <taxon>Neoptera</taxon>
        <taxon>Endopterygota</taxon>
        <taxon>Hymenoptera</taxon>
        <taxon>Apocrita</taxon>
        <taxon>Aculeata</taxon>
        <taxon>Vespoidea</taxon>
        <taxon>Vespidae</taxon>
        <taxon>Vespinae</taxon>
        <taxon>Vespula</taxon>
    </lineage>
</organism>
<dbReference type="GO" id="GO:0004721">
    <property type="term" value="F:phosphoprotein phosphatase activity"/>
    <property type="evidence" value="ECO:0007669"/>
    <property type="project" value="UniProtKB-KW"/>
</dbReference>
<evidence type="ECO:0000256" key="2">
    <source>
        <dbReference type="ARBA" id="ARBA00022912"/>
    </source>
</evidence>
<accession>A0A834NA68</accession>
<dbReference type="PROSITE" id="PS50056">
    <property type="entry name" value="TYR_PHOSPHATASE_2"/>
    <property type="match status" value="1"/>
</dbReference>
<dbReference type="Gene3D" id="3.90.190.10">
    <property type="entry name" value="Protein tyrosine phosphatase superfamily"/>
    <property type="match status" value="1"/>
</dbReference>
<dbReference type="Proteomes" id="UP000614350">
    <property type="component" value="Unassembled WGS sequence"/>
</dbReference>
<dbReference type="GO" id="GO:0004651">
    <property type="term" value="F:polynucleotide 5'-phosphatase activity"/>
    <property type="evidence" value="ECO:0007669"/>
    <property type="project" value="TreeGrafter"/>
</dbReference>
<evidence type="ECO:0000256" key="3">
    <source>
        <dbReference type="SAM" id="MobiDB-lite"/>
    </source>
</evidence>
<protein>
    <recommendedName>
        <fullName evidence="4">Tyrosine specific protein phosphatases domain-containing protein</fullName>
    </recommendedName>
</protein>
<dbReference type="InterPro" id="IPR000387">
    <property type="entry name" value="Tyr_Pase_dom"/>
</dbReference>
<feature type="domain" description="Tyrosine specific protein phosphatases" evidence="4">
    <location>
        <begin position="99"/>
        <end position="156"/>
    </location>
</feature>
<dbReference type="Pfam" id="PF00782">
    <property type="entry name" value="DSPc"/>
    <property type="match status" value="1"/>
</dbReference>
<dbReference type="InterPro" id="IPR020422">
    <property type="entry name" value="TYR_PHOSPHATASE_DUAL_dom"/>
</dbReference>
<dbReference type="InterPro" id="IPR016130">
    <property type="entry name" value="Tyr_Pase_AS"/>
</dbReference>
<dbReference type="PANTHER" id="PTHR10367">
    <property type="entry name" value="MRNA-CAPPING ENZYME"/>
    <property type="match status" value="1"/>
</dbReference>
<dbReference type="EMBL" id="JACSEA010000005">
    <property type="protein sequence ID" value="KAF7400669.1"/>
    <property type="molecule type" value="Genomic_DNA"/>
</dbReference>
<sequence>MTKSVPDRWLEYKPYGEVIKGTKILPFKVPLKEAVVNNLTPEQRFTATILLQAFPRLKCIVDLTNTERYYDKKEFTNVGVKHEKIMIPGKRVPPQNSVMKFFKAMDDFMASAEEDDVIGVHCTHGINRSGYLICRYLIQQLGWELQDSLKAFEEARGYPIYRDAYVAALKEIPRGEKVDTNKINLSNPSNNRKENYSIPVRRVLDQYRLRLKHPKGRPVPYPMGPPPGFKPHRRGFTNGAPYHPPQPFGFGAPPPGFGSMPPHPPGMPLPPPPGPPMYGPRPLRYGPPPPPPPPSAMRAPMPPPPGPGFHPPGFPPRLPGPPRMTGPPRLPPGPPSRLPPPKMPPPPPPPPPQSRQAVVVKRLQAHKKKHHNQHQQQQIRNGRVVPLRSSMRLTRREVSTARRIRNIDSKITKEQDFTVDTFEENLLAVSSTNAHLRRPLKGRYHQTK</sequence>
<dbReference type="InterPro" id="IPR000340">
    <property type="entry name" value="Dual-sp_phosphatase_cat-dom"/>
</dbReference>
<dbReference type="AlphaFoldDB" id="A0A834NA68"/>
<evidence type="ECO:0000313" key="6">
    <source>
        <dbReference type="Proteomes" id="UP000614350"/>
    </source>
</evidence>
<dbReference type="PANTHER" id="PTHR10367:SF9">
    <property type="entry name" value="DUAL-SPECIFICITY PHOSPHATASE 11 (RNA_RNP COMPLEX 1-INTERACTING)"/>
    <property type="match status" value="1"/>
</dbReference>
<dbReference type="InterPro" id="IPR029021">
    <property type="entry name" value="Prot-tyrosine_phosphatase-like"/>
</dbReference>
<comment type="caution">
    <text evidence="5">The sequence shown here is derived from an EMBL/GenBank/DDBJ whole genome shotgun (WGS) entry which is preliminary data.</text>
</comment>